<dbReference type="InterPro" id="IPR055245">
    <property type="entry name" value="HTH_proteobacteria"/>
</dbReference>
<evidence type="ECO:0000259" key="1">
    <source>
        <dbReference type="Pfam" id="PF14090"/>
    </source>
</evidence>
<accession>A0AAU8T8Q2</accession>
<proteinExistence type="predicted"/>
<dbReference type="KEGG" id="bfn:OI25_7383"/>
<reference evidence="2 3" key="1">
    <citation type="journal article" date="2015" name="Genome Announc.">
        <title>Complete genome sequences for 59 burkholderia isolates, both pathogenic and near neighbor.</title>
        <authorList>
            <person name="Johnson S.L."/>
            <person name="Bishop-Lilly K.A."/>
            <person name="Ladner J.T."/>
            <person name="Daligault H.E."/>
            <person name="Davenport K.W."/>
            <person name="Jaissle J."/>
            <person name="Frey K.G."/>
            <person name="Koroleva G.I."/>
            <person name="Bruce D.C."/>
            <person name="Coyne S.R."/>
            <person name="Broomall S.M."/>
            <person name="Li P.E."/>
            <person name="Teshima H."/>
            <person name="Gibbons H.S."/>
            <person name="Palacios G.F."/>
            <person name="Rosenzweig C.N."/>
            <person name="Redden C.L."/>
            <person name="Xu Y."/>
            <person name="Minogue T.D."/>
            <person name="Chain P.S."/>
        </authorList>
    </citation>
    <scope>NUCLEOTIDE SEQUENCE [LARGE SCALE GENOMIC DNA]</scope>
    <source>
        <strain evidence="2 3">ATCC BAA-463</strain>
    </source>
</reference>
<organism evidence="2 3">
    <name type="scientific">Paraburkholderia fungorum</name>
    <dbReference type="NCBI Taxonomy" id="134537"/>
    <lineage>
        <taxon>Bacteria</taxon>
        <taxon>Pseudomonadati</taxon>
        <taxon>Pseudomonadota</taxon>
        <taxon>Betaproteobacteria</taxon>
        <taxon>Burkholderiales</taxon>
        <taxon>Burkholderiaceae</taxon>
        <taxon>Paraburkholderia</taxon>
    </lineage>
</organism>
<gene>
    <name evidence="2" type="ORF">OI25_7383</name>
</gene>
<name>A0AAU8T8Q2_9BURK</name>
<evidence type="ECO:0000313" key="2">
    <source>
        <dbReference type="EMBL" id="AJZ56590.1"/>
    </source>
</evidence>
<feature type="domain" description="Winged helix-turn-helix" evidence="1">
    <location>
        <begin position="28"/>
        <end position="82"/>
    </location>
</feature>
<protein>
    <submittedName>
        <fullName evidence="2">Helix-turn-helix domain protein</fullName>
    </submittedName>
</protein>
<dbReference type="Proteomes" id="UP000032614">
    <property type="component" value="Chromosome 3"/>
</dbReference>
<dbReference type="EMBL" id="CP010025">
    <property type="protein sequence ID" value="AJZ56590.1"/>
    <property type="molecule type" value="Genomic_DNA"/>
</dbReference>
<sequence length="84" mass="9242">MAATNAAVMVAALTAILQRLPGNSARRQRERLLLALSVFGSVTTVEATHFLDIMDPRARVCELRKRRYQIATVSVPRATECCAI</sequence>
<dbReference type="AlphaFoldDB" id="A0AAU8T8Q2"/>
<evidence type="ECO:0000313" key="3">
    <source>
        <dbReference type="Proteomes" id="UP000032614"/>
    </source>
</evidence>
<dbReference type="Pfam" id="PF14090">
    <property type="entry name" value="HTH_39"/>
    <property type="match status" value="1"/>
</dbReference>